<evidence type="ECO:0000256" key="10">
    <source>
        <dbReference type="ARBA" id="ARBA00023163"/>
    </source>
</evidence>
<feature type="region of interest" description="Disordered" evidence="13">
    <location>
        <begin position="43"/>
        <end position="86"/>
    </location>
</feature>
<feature type="domain" description="C2H2-type" evidence="14">
    <location>
        <begin position="262"/>
        <end position="289"/>
    </location>
</feature>
<evidence type="ECO:0000256" key="8">
    <source>
        <dbReference type="ARBA" id="ARBA00023015"/>
    </source>
</evidence>
<protein>
    <recommendedName>
        <fullName evidence="14">C2H2-type domain-containing protein</fullName>
    </recommendedName>
</protein>
<evidence type="ECO:0000256" key="13">
    <source>
        <dbReference type="SAM" id="MobiDB-lite"/>
    </source>
</evidence>
<keyword evidence="11" id="KW-0539">Nucleus</keyword>
<dbReference type="AlphaFoldDB" id="A0A667YP75"/>
<dbReference type="FunFam" id="3.30.160.60:FF:000624">
    <property type="entry name" value="zinc finger protein 697"/>
    <property type="match status" value="1"/>
</dbReference>
<keyword evidence="4" id="KW-0479">Metal-binding</keyword>
<dbReference type="GeneTree" id="ENSGT00950000183052"/>
<feature type="compositionally biased region" description="Acidic residues" evidence="13">
    <location>
        <begin position="176"/>
        <end position="192"/>
    </location>
</feature>
<dbReference type="GO" id="GO:0005634">
    <property type="term" value="C:nucleus"/>
    <property type="evidence" value="ECO:0007669"/>
    <property type="project" value="UniProtKB-SubCell"/>
</dbReference>
<keyword evidence="10" id="KW-0804">Transcription</keyword>
<comment type="function">
    <text evidence="1">May be involved in transcriptional regulation.</text>
</comment>
<evidence type="ECO:0000256" key="6">
    <source>
        <dbReference type="ARBA" id="ARBA00022771"/>
    </source>
</evidence>
<dbReference type="FunFam" id="3.30.160.60:FF:000176">
    <property type="entry name" value="zinc finger protein 70"/>
    <property type="match status" value="1"/>
</dbReference>
<organism evidence="15 16">
    <name type="scientific">Myripristis murdjan</name>
    <name type="common">pinecone soldierfish</name>
    <dbReference type="NCBI Taxonomy" id="586833"/>
    <lineage>
        <taxon>Eukaryota</taxon>
        <taxon>Metazoa</taxon>
        <taxon>Chordata</taxon>
        <taxon>Craniata</taxon>
        <taxon>Vertebrata</taxon>
        <taxon>Euteleostomi</taxon>
        <taxon>Actinopterygii</taxon>
        <taxon>Neopterygii</taxon>
        <taxon>Teleostei</taxon>
        <taxon>Neoteleostei</taxon>
        <taxon>Acanthomorphata</taxon>
        <taxon>Holocentriformes</taxon>
        <taxon>Holocentridae</taxon>
        <taxon>Myripristis</taxon>
    </lineage>
</organism>
<dbReference type="Ensembl" id="ENSMMDT00005032949.1">
    <property type="protein sequence ID" value="ENSMMDP00005032225.1"/>
    <property type="gene ID" value="ENSMMDG00005015192.1"/>
</dbReference>
<name>A0A667YP75_9TELE</name>
<dbReference type="FunFam" id="3.30.160.60:FF:001818">
    <property type="entry name" value="GDNF-inducible zinc finger protein 1 isoform X1"/>
    <property type="match status" value="1"/>
</dbReference>
<dbReference type="GO" id="GO:0000977">
    <property type="term" value="F:RNA polymerase II transcription regulatory region sequence-specific DNA binding"/>
    <property type="evidence" value="ECO:0007669"/>
    <property type="project" value="TreeGrafter"/>
</dbReference>
<dbReference type="GO" id="GO:0008270">
    <property type="term" value="F:zinc ion binding"/>
    <property type="evidence" value="ECO:0007669"/>
    <property type="project" value="UniProtKB-KW"/>
</dbReference>
<dbReference type="FunFam" id="3.30.160.60:FF:000040">
    <property type="entry name" value="RB associated KRAB zinc finger"/>
    <property type="match status" value="1"/>
</dbReference>
<comment type="similarity">
    <text evidence="3">Belongs to the krueppel C2H2-type zinc-finger protein family.</text>
</comment>
<keyword evidence="6 12" id="KW-0863">Zinc-finger</keyword>
<evidence type="ECO:0000256" key="5">
    <source>
        <dbReference type="ARBA" id="ARBA00022737"/>
    </source>
</evidence>
<sequence length="300" mass="34848">MRHKKSRIHVSIDEHPHEKPFKCEFCGKTFTLRRYLRDHENALLQKEQPTEPNEDQEASADAQERAECNDSDNEGNANGSPTKRRGKSLLKCKDCGRTFKFLSQYIIHQRIHTGERPFKCQECGKGFTKNSNLNLHLKTHRRSNAYQKCPYCKIKFSCSEYSSHMKMHSHKVDQDSEKDECENQSIGDDDGSNEPVHTSFSSVKKRGKQVCQYCGKTFPFRSALIRHVRVHTGEKPYKCDICGKAFGQAYFLRRCHAALKPYECPECGMVFKHYSVMEDHRRKHTENMRSHQCVQAHATE</sequence>
<evidence type="ECO:0000259" key="14">
    <source>
        <dbReference type="PROSITE" id="PS50157"/>
    </source>
</evidence>
<keyword evidence="7" id="KW-0862">Zinc</keyword>
<keyword evidence="8" id="KW-0805">Transcription regulation</keyword>
<evidence type="ECO:0000256" key="7">
    <source>
        <dbReference type="ARBA" id="ARBA00022833"/>
    </source>
</evidence>
<feature type="region of interest" description="Disordered" evidence="13">
    <location>
        <begin position="172"/>
        <end position="201"/>
    </location>
</feature>
<dbReference type="PANTHER" id="PTHR24409">
    <property type="entry name" value="ZINC FINGER PROTEIN 142"/>
    <property type="match status" value="1"/>
</dbReference>
<dbReference type="PROSITE" id="PS00028">
    <property type="entry name" value="ZINC_FINGER_C2H2_1"/>
    <property type="match status" value="4"/>
</dbReference>
<dbReference type="InterPro" id="IPR036236">
    <property type="entry name" value="Znf_C2H2_sf"/>
</dbReference>
<evidence type="ECO:0000256" key="2">
    <source>
        <dbReference type="ARBA" id="ARBA00004123"/>
    </source>
</evidence>
<dbReference type="FunFam" id="3.30.160.60:FF:000065">
    <property type="entry name" value="B-cell CLL/lymphoma 6, member B"/>
    <property type="match status" value="1"/>
</dbReference>
<dbReference type="SUPFAM" id="SSF57667">
    <property type="entry name" value="beta-beta-alpha zinc fingers"/>
    <property type="match status" value="4"/>
</dbReference>
<accession>A0A667YP75</accession>
<dbReference type="InterPro" id="IPR013087">
    <property type="entry name" value="Znf_C2H2_type"/>
</dbReference>
<dbReference type="PROSITE" id="PS50157">
    <property type="entry name" value="ZINC_FINGER_C2H2_2"/>
    <property type="match status" value="5"/>
</dbReference>
<dbReference type="SMART" id="SM00355">
    <property type="entry name" value="ZnF_C2H2"/>
    <property type="match status" value="7"/>
</dbReference>
<evidence type="ECO:0000256" key="12">
    <source>
        <dbReference type="PROSITE-ProRule" id="PRU00042"/>
    </source>
</evidence>
<dbReference type="Gene3D" id="3.30.160.60">
    <property type="entry name" value="Classic Zinc Finger"/>
    <property type="match status" value="6"/>
</dbReference>
<dbReference type="Proteomes" id="UP000472263">
    <property type="component" value="Chromosome 16"/>
</dbReference>
<evidence type="ECO:0000256" key="9">
    <source>
        <dbReference type="ARBA" id="ARBA00023125"/>
    </source>
</evidence>
<dbReference type="PANTHER" id="PTHR24409:SF295">
    <property type="entry name" value="AZ2-RELATED"/>
    <property type="match status" value="1"/>
</dbReference>
<feature type="domain" description="C2H2-type" evidence="14">
    <location>
        <begin position="21"/>
        <end position="49"/>
    </location>
</feature>
<proteinExistence type="inferred from homology"/>
<dbReference type="Pfam" id="PF00096">
    <property type="entry name" value="zf-C2H2"/>
    <property type="match status" value="5"/>
</dbReference>
<feature type="domain" description="C2H2-type" evidence="14">
    <location>
        <begin position="118"/>
        <end position="145"/>
    </location>
</feature>
<reference evidence="15" key="3">
    <citation type="submission" date="2025-09" db="UniProtKB">
        <authorList>
            <consortium name="Ensembl"/>
        </authorList>
    </citation>
    <scope>IDENTIFICATION</scope>
</reference>
<reference evidence="15" key="2">
    <citation type="submission" date="2025-08" db="UniProtKB">
        <authorList>
            <consortium name="Ensembl"/>
        </authorList>
    </citation>
    <scope>IDENTIFICATION</scope>
</reference>
<evidence type="ECO:0000313" key="15">
    <source>
        <dbReference type="Ensembl" id="ENSMMDP00005032225.1"/>
    </source>
</evidence>
<comment type="subcellular location">
    <subcellularLocation>
        <location evidence="2">Nucleus</location>
    </subcellularLocation>
</comment>
<reference evidence="15" key="1">
    <citation type="submission" date="2019-06" db="EMBL/GenBank/DDBJ databases">
        <authorList>
            <consortium name="Wellcome Sanger Institute Data Sharing"/>
        </authorList>
    </citation>
    <scope>NUCLEOTIDE SEQUENCE [LARGE SCALE GENOMIC DNA]</scope>
</reference>
<evidence type="ECO:0000313" key="16">
    <source>
        <dbReference type="Proteomes" id="UP000472263"/>
    </source>
</evidence>
<feature type="domain" description="C2H2-type" evidence="14">
    <location>
        <begin position="209"/>
        <end position="236"/>
    </location>
</feature>
<keyword evidence="16" id="KW-1185">Reference proteome</keyword>
<keyword evidence="9" id="KW-0238">DNA-binding</keyword>
<evidence type="ECO:0000256" key="11">
    <source>
        <dbReference type="ARBA" id="ARBA00023242"/>
    </source>
</evidence>
<dbReference type="FunFam" id="3.30.160.60:FF:001239">
    <property type="entry name" value="Zinc finger protein 615"/>
    <property type="match status" value="1"/>
</dbReference>
<evidence type="ECO:0000256" key="3">
    <source>
        <dbReference type="ARBA" id="ARBA00006991"/>
    </source>
</evidence>
<dbReference type="GO" id="GO:0000981">
    <property type="term" value="F:DNA-binding transcription factor activity, RNA polymerase II-specific"/>
    <property type="evidence" value="ECO:0007669"/>
    <property type="project" value="TreeGrafter"/>
</dbReference>
<evidence type="ECO:0000256" key="1">
    <source>
        <dbReference type="ARBA" id="ARBA00003767"/>
    </source>
</evidence>
<evidence type="ECO:0000256" key="4">
    <source>
        <dbReference type="ARBA" id="ARBA00022723"/>
    </source>
</evidence>
<keyword evidence="5" id="KW-0677">Repeat</keyword>
<feature type="domain" description="C2H2-type" evidence="14">
    <location>
        <begin position="90"/>
        <end position="117"/>
    </location>
</feature>